<dbReference type="PROSITE" id="PS50977">
    <property type="entry name" value="HTH_TETR_2"/>
    <property type="match status" value="1"/>
</dbReference>
<dbReference type="InterPro" id="IPR009057">
    <property type="entry name" value="Homeodomain-like_sf"/>
</dbReference>
<dbReference type="Gene3D" id="1.10.357.10">
    <property type="entry name" value="Tetracycline Repressor, domain 2"/>
    <property type="match status" value="1"/>
</dbReference>
<keyword evidence="1" id="KW-0805">Transcription regulation</keyword>
<evidence type="ECO:0000256" key="4">
    <source>
        <dbReference type="PROSITE-ProRule" id="PRU00335"/>
    </source>
</evidence>
<dbReference type="GO" id="GO:0003677">
    <property type="term" value="F:DNA binding"/>
    <property type="evidence" value="ECO:0007669"/>
    <property type="project" value="UniProtKB-UniRule"/>
</dbReference>
<dbReference type="EMBL" id="BSPG01000001">
    <property type="protein sequence ID" value="GLS42107.1"/>
    <property type="molecule type" value="Genomic_DNA"/>
</dbReference>
<evidence type="ECO:0000313" key="7">
    <source>
        <dbReference type="EMBL" id="MBB3902260.1"/>
    </source>
</evidence>
<organism evidence="7 8">
    <name type="scientific">Methylobacterium brachythecii</name>
    <dbReference type="NCBI Taxonomy" id="1176177"/>
    <lineage>
        <taxon>Bacteria</taxon>
        <taxon>Pseudomonadati</taxon>
        <taxon>Pseudomonadota</taxon>
        <taxon>Alphaproteobacteria</taxon>
        <taxon>Hyphomicrobiales</taxon>
        <taxon>Methylobacteriaceae</taxon>
        <taxon>Methylobacterium</taxon>
    </lineage>
</organism>
<feature type="domain" description="HTH tetR-type" evidence="5">
    <location>
        <begin position="2"/>
        <end position="62"/>
    </location>
</feature>
<dbReference type="PANTHER" id="PTHR47506">
    <property type="entry name" value="TRANSCRIPTIONAL REGULATORY PROTEIN"/>
    <property type="match status" value="1"/>
</dbReference>
<dbReference type="InterPro" id="IPR036271">
    <property type="entry name" value="Tet_transcr_reg_TetR-rel_C_sf"/>
</dbReference>
<proteinExistence type="predicted"/>
<evidence type="ECO:0000259" key="5">
    <source>
        <dbReference type="PROSITE" id="PS50977"/>
    </source>
</evidence>
<reference evidence="6" key="1">
    <citation type="journal article" date="2014" name="Int. J. Syst. Evol. Microbiol.">
        <title>Complete genome of a new Firmicutes species belonging to the dominant human colonic microbiota ('Ruminococcus bicirculans') reveals two chromosomes and a selective capacity to utilize plant glucans.</title>
        <authorList>
            <consortium name="NISC Comparative Sequencing Program"/>
            <person name="Wegmann U."/>
            <person name="Louis P."/>
            <person name="Goesmann A."/>
            <person name="Henrissat B."/>
            <person name="Duncan S.H."/>
            <person name="Flint H.J."/>
        </authorList>
    </citation>
    <scope>NUCLEOTIDE SEQUENCE</scope>
    <source>
        <strain evidence="6">NBRC 107710</strain>
    </source>
</reference>
<evidence type="ECO:0000256" key="2">
    <source>
        <dbReference type="ARBA" id="ARBA00023125"/>
    </source>
</evidence>
<name>A0A7W6AFB1_9HYPH</name>
<dbReference type="SUPFAM" id="SSF46689">
    <property type="entry name" value="Homeodomain-like"/>
    <property type="match status" value="1"/>
</dbReference>
<evidence type="ECO:0000313" key="9">
    <source>
        <dbReference type="Proteomes" id="UP001156881"/>
    </source>
</evidence>
<protein>
    <submittedName>
        <fullName evidence="6">TetR family transcriptional regulator</fullName>
    </submittedName>
    <submittedName>
        <fullName evidence="7">TetR/AcrR family transcriptional repressor of nem operon</fullName>
    </submittedName>
</protein>
<dbReference type="PANTHER" id="PTHR47506:SF1">
    <property type="entry name" value="HTH-TYPE TRANSCRIPTIONAL REGULATOR YJDC"/>
    <property type="match status" value="1"/>
</dbReference>
<dbReference type="RefSeq" id="WP_183504028.1">
    <property type="nucleotide sequence ID" value="NZ_BSPG01000001.1"/>
</dbReference>
<dbReference type="Proteomes" id="UP001156881">
    <property type="component" value="Unassembled WGS sequence"/>
</dbReference>
<dbReference type="Proteomes" id="UP000517759">
    <property type="component" value="Unassembled WGS sequence"/>
</dbReference>
<reference evidence="6" key="4">
    <citation type="submission" date="2023-01" db="EMBL/GenBank/DDBJ databases">
        <title>Draft genome sequence of Methylobacterium brachythecii strain NBRC 107710.</title>
        <authorList>
            <person name="Sun Q."/>
            <person name="Mori K."/>
        </authorList>
    </citation>
    <scope>NUCLEOTIDE SEQUENCE</scope>
    <source>
        <strain evidence="6">NBRC 107710</strain>
    </source>
</reference>
<evidence type="ECO:0000256" key="3">
    <source>
        <dbReference type="ARBA" id="ARBA00023163"/>
    </source>
</evidence>
<keyword evidence="3" id="KW-0804">Transcription</keyword>
<feature type="DNA-binding region" description="H-T-H motif" evidence="4">
    <location>
        <begin position="25"/>
        <end position="44"/>
    </location>
</feature>
<reference evidence="9" key="2">
    <citation type="journal article" date="2019" name="Int. J. Syst. Evol. Microbiol.">
        <title>The Global Catalogue of Microorganisms (GCM) 10K type strain sequencing project: providing services to taxonomists for standard genome sequencing and annotation.</title>
        <authorList>
            <consortium name="The Broad Institute Genomics Platform"/>
            <consortium name="The Broad Institute Genome Sequencing Center for Infectious Disease"/>
            <person name="Wu L."/>
            <person name="Ma J."/>
        </authorList>
    </citation>
    <scope>NUCLEOTIDE SEQUENCE [LARGE SCALE GENOMIC DNA]</scope>
    <source>
        <strain evidence="9">NBRC 107710</strain>
    </source>
</reference>
<gene>
    <name evidence="6" type="ORF">GCM10007884_00920</name>
    <name evidence="7" type="ORF">GGR33_001755</name>
</gene>
<dbReference type="Pfam" id="PF00440">
    <property type="entry name" value="TetR_N"/>
    <property type="match status" value="1"/>
</dbReference>
<comment type="caution">
    <text evidence="7">The sequence shown here is derived from an EMBL/GenBank/DDBJ whole genome shotgun (WGS) entry which is preliminary data.</text>
</comment>
<reference evidence="7 8" key="3">
    <citation type="submission" date="2020-08" db="EMBL/GenBank/DDBJ databases">
        <title>Genomic Encyclopedia of Type Strains, Phase IV (KMG-IV): sequencing the most valuable type-strain genomes for metagenomic binning, comparative biology and taxonomic classification.</title>
        <authorList>
            <person name="Goeker M."/>
        </authorList>
    </citation>
    <scope>NUCLEOTIDE SEQUENCE [LARGE SCALE GENOMIC DNA]</scope>
    <source>
        <strain evidence="7 8">DSM 24105</strain>
    </source>
</reference>
<dbReference type="InterPro" id="IPR001647">
    <property type="entry name" value="HTH_TetR"/>
</dbReference>
<evidence type="ECO:0000256" key="1">
    <source>
        <dbReference type="ARBA" id="ARBA00023015"/>
    </source>
</evidence>
<dbReference type="AlphaFoldDB" id="A0A7W6AFB1"/>
<sequence>MTDTVGAILDAAERRIREAGYSGFSYREIAVDVGVKAASVHYHFPSKDTLAAAVAHRYNDRVLEAVEAGMASGLDAIQAWRAVFRDALRDGPRMCLCGALGAASADLPPGVMVEVHRFFRSGLDSLRKAGLSEDRATQVMAVLEGAILMATAQSDPEIFDRATAALD</sequence>
<dbReference type="SUPFAM" id="SSF48498">
    <property type="entry name" value="Tetracyclin repressor-like, C-terminal domain"/>
    <property type="match status" value="1"/>
</dbReference>
<evidence type="ECO:0000313" key="6">
    <source>
        <dbReference type="EMBL" id="GLS42107.1"/>
    </source>
</evidence>
<accession>A0A7W6AFB1</accession>
<keyword evidence="2 4" id="KW-0238">DNA-binding</keyword>
<keyword evidence="9" id="KW-1185">Reference proteome</keyword>
<dbReference type="EMBL" id="JACIDN010000003">
    <property type="protein sequence ID" value="MBB3902260.1"/>
    <property type="molecule type" value="Genomic_DNA"/>
</dbReference>
<evidence type="ECO:0000313" key="8">
    <source>
        <dbReference type="Proteomes" id="UP000517759"/>
    </source>
</evidence>
<dbReference type="PRINTS" id="PR00455">
    <property type="entry name" value="HTHTETR"/>
</dbReference>